<dbReference type="InterPro" id="IPR023885">
    <property type="entry name" value="4Fe4S-binding_SPASM_dom"/>
</dbReference>
<dbReference type="OrthoDB" id="335556at2"/>
<gene>
    <name evidence="2" type="ORF">EHO60_07630</name>
</gene>
<dbReference type="InterPro" id="IPR027608">
    <property type="entry name" value="Spiro_SPASM"/>
</dbReference>
<proteinExistence type="predicted"/>
<comment type="caution">
    <text evidence="2">The sequence shown here is derived from an EMBL/GenBank/DDBJ whole genome shotgun (WGS) entry which is preliminary data.</text>
</comment>
<dbReference type="Gene3D" id="3.20.20.70">
    <property type="entry name" value="Aldolase class I"/>
    <property type="match status" value="1"/>
</dbReference>
<dbReference type="PANTHER" id="PTHR11228">
    <property type="entry name" value="RADICAL SAM DOMAIN PROTEIN"/>
    <property type="match status" value="1"/>
</dbReference>
<feature type="domain" description="4Fe4S-binding SPASM" evidence="1">
    <location>
        <begin position="446"/>
        <end position="513"/>
    </location>
</feature>
<dbReference type="RefSeq" id="WP_135767534.1">
    <property type="nucleotide sequence ID" value="NZ_RQET01000004.1"/>
</dbReference>
<reference evidence="2" key="1">
    <citation type="journal article" date="2019" name="PLoS Negl. Trop. Dis.">
        <title>Revisiting the worldwide diversity of Leptospira species in the environment.</title>
        <authorList>
            <person name="Vincent A.T."/>
            <person name="Schiettekatte O."/>
            <person name="Bourhy P."/>
            <person name="Veyrier F.J."/>
            <person name="Picardeau M."/>
        </authorList>
    </citation>
    <scope>NUCLEOTIDE SEQUENCE [LARGE SCALE GENOMIC DNA]</scope>
    <source>
        <strain evidence="2">SSW15</strain>
    </source>
</reference>
<organism evidence="2 3">
    <name type="scientific">Leptospira fletcheri</name>
    <dbReference type="NCBI Taxonomy" id="2484981"/>
    <lineage>
        <taxon>Bacteria</taxon>
        <taxon>Pseudomonadati</taxon>
        <taxon>Spirochaetota</taxon>
        <taxon>Spirochaetia</taxon>
        <taxon>Leptospirales</taxon>
        <taxon>Leptospiraceae</taxon>
        <taxon>Leptospira</taxon>
    </lineage>
</organism>
<evidence type="ECO:0000313" key="3">
    <source>
        <dbReference type="Proteomes" id="UP000298458"/>
    </source>
</evidence>
<dbReference type="SUPFAM" id="SSF102114">
    <property type="entry name" value="Radical SAM enzymes"/>
    <property type="match status" value="1"/>
</dbReference>
<sequence>MKFPPQAIAFYIPLVKTEFLKKRPLAEIEPLVRATLRNLTQVFPNLPIYSNTIWNDSLDGKSLVREFGFSDFTVLPSDTEAAFFLSISEKLPASRTGDRDWDEASFVVIDGLSPLLDPNLSRQIAERHDTYLAQYSYSENLPVGIVPRILSREFVQSLPKDFTGSAQDFLAKNINHYDTEIFYQSPDLRQWRMDFSASDLRSLFLVRAFLKQKSGWSYDEILPFLLSHPEVFRSGPSYLELEIVGTRTRESTIYPRSKLSESKSEADWEESLLDSVLSQHENEFGTEYSVCFGGLGEPILHPSLPALLDRTLRSPSLKELFIESDLADDPKNLIESFKGRSEEDLEKISLIVNLSTWNKKTFQSLYGYDGFDTVVKNLESVSEILPKHRIYLQFLKLKEIDSEVDSWYDTTEKAGYGIILQKYNSYAGKLPERRAADLTPLEKEFCWHLARDLYVNADGSVSICKQLPGNPSKSIGNLKQQSLNEIWEKGHAFFSSSVNGKHENIPAPCLSCDEWYTFNA</sequence>
<protein>
    <submittedName>
        <fullName evidence="2">Spiro-SPASM protein</fullName>
    </submittedName>
</protein>
<dbReference type="EMBL" id="RQET01000004">
    <property type="protein sequence ID" value="TGK12131.1"/>
    <property type="molecule type" value="Genomic_DNA"/>
</dbReference>
<keyword evidence="3" id="KW-1185">Reference proteome</keyword>
<dbReference type="Pfam" id="PF13186">
    <property type="entry name" value="SPASM"/>
    <property type="match status" value="1"/>
</dbReference>
<dbReference type="NCBIfam" id="TIGR04321">
    <property type="entry name" value="spiroSPASM"/>
    <property type="match status" value="1"/>
</dbReference>
<dbReference type="PANTHER" id="PTHR11228:SF7">
    <property type="entry name" value="PQQA PEPTIDE CYCLASE"/>
    <property type="match status" value="1"/>
</dbReference>
<evidence type="ECO:0000313" key="2">
    <source>
        <dbReference type="EMBL" id="TGK12131.1"/>
    </source>
</evidence>
<dbReference type="InterPro" id="IPR013785">
    <property type="entry name" value="Aldolase_TIM"/>
</dbReference>
<accession>A0A4R9GIA7</accession>
<dbReference type="Proteomes" id="UP000298458">
    <property type="component" value="Unassembled WGS sequence"/>
</dbReference>
<evidence type="ECO:0000259" key="1">
    <source>
        <dbReference type="Pfam" id="PF13186"/>
    </source>
</evidence>
<dbReference type="InterPro" id="IPR058240">
    <property type="entry name" value="rSAM_sf"/>
</dbReference>
<dbReference type="CDD" id="cd21109">
    <property type="entry name" value="SPASM"/>
    <property type="match status" value="1"/>
</dbReference>
<dbReference type="InterPro" id="IPR050377">
    <property type="entry name" value="Radical_SAM_PqqE_MftC-like"/>
</dbReference>
<name>A0A4R9GIA7_9LEPT</name>
<dbReference type="AlphaFoldDB" id="A0A4R9GIA7"/>